<evidence type="ECO:0000256" key="1">
    <source>
        <dbReference type="ARBA" id="ARBA00022741"/>
    </source>
</evidence>
<dbReference type="SMART" id="SM00239">
    <property type="entry name" value="C2"/>
    <property type="match status" value="1"/>
</dbReference>
<feature type="domain" description="C2" evidence="4">
    <location>
        <begin position="1"/>
        <end position="102"/>
    </location>
</feature>
<dbReference type="GO" id="GO:0004672">
    <property type="term" value="F:protein kinase activity"/>
    <property type="evidence" value="ECO:0007669"/>
    <property type="project" value="InterPro"/>
</dbReference>
<dbReference type="Pfam" id="PF00069">
    <property type="entry name" value="Pkinase"/>
    <property type="match status" value="1"/>
</dbReference>
<protein>
    <recommendedName>
        <fullName evidence="7">Protein kinase domain-containing protein</fullName>
    </recommendedName>
</protein>
<keyword evidence="1 3" id="KW-0547">Nucleotide-binding</keyword>
<dbReference type="CDD" id="cd00030">
    <property type="entry name" value="C2"/>
    <property type="match status" value="1"/>
</dbReference>
<dbReference type="InterPro" id="IPR000719">
    <property type="entry name" value="Prot_kinase_dom"/>
</dbReference>
<dbReference type="PROSITE" id="PS50011">
    <property type="entry name" value="PROTEIN_KINASE_DOM"/>
    <property type="match status" value="1"/>
</dbReference>
<dbReference type="FunFam" id="3.30.200.20:FF:000042">
    <property type="entry name" value="Aurora kinase A"/>
    <property type="match status" value="1"/>
</dbReference>
<dbReference type="AlphaFoldDB" id="A0A6B2LBS6"/>
<feature type="binding site" evidence="3">
    <location>
        <position position="182"/>
    </location>
    <ligand>
        <name>ATP</name>
        <dbReference type="ChEBI" id="CHEBI:30616"/>
    </ligand>
</feature>
<evidence type="ECO:0008006" key="7">
    <source>
        <dbReference type="Google" id="ProtNLM"/>
    </source>
</evidence>
<reference evidence="6" key="1">
    <citation type="journal article" date="2020" name="J. Eukaryot. Microbiol.">
        <title>De novo Sequencing, Assembly and Annotation of the Transcriptome for the Free-Living Testate Amoeba Arcella intermedia.</title>
        <authorList>
            <person name="Ribeiro G.M."/>
            <person name="Porfirio-Sousa A.L."/>
            <person name="Maurer-Alcala X.X."/>
            <person name="Katz L.A."/>
            <person name="Lahr D.J.G."/>
        </authorList>
    </citation>
    <scope>NUCLEOTIDE SEQUENCE</scope>
</reference>
<dbReference type="Gene3D" id="3.30.200.20">
    <property type="entry name" value="Phosphorylase Kinase, domain 1"/>
    <property type="match status" value="1"/>
</dbReference>
<dbReference type="InterPro" id="IPR011009">
    <property type="entry name" value="Kinase-like_dom_sf"/>
</dbReference>
<organism evidence="6">
    <name type="scientific">Arcella intermedia</name>
    <dbReference type="NCBI Taxonomy" id="1963864"/>
    <lineage>
        <taxon>Eukaryota</taxon>
        <taxon>Amoebozoa</taxon>
        <taxon>Tubulinea</taxon>
        <taxon>Elardia</taxon>
        <taxon>Arcellinida</taxon>
        <taxon>Sphaerothecina</taxon>
        <taxon>Arcellidae</taxon>
        <taxon>Arcella</taxon>
    </lineage>
</organism>
<evidence type="ECO:0000256" key="3">
    <source>
        <dbReference type="PROSITE-ProRule" id="PRU10141"/>
    </source>
</evidence>
<sequence>MSVTIHEAKNLLALDNGKSDPFCKITGSFTSQIFQTKTKKKTVSPIWEESFAVYVGDLEESFTLTVKVYDRDFVGQDFLGETLVPLGKILVSENGYTSSNWFTLNPETQKKKGLVVVSQPKPINYGSIKIGLKYIPLGHSRGIILKSDPDKEYKFDKVLGKGSFGVVRRAVHRGTGNCYAAKIIEKRSIEGGHKRLLEREIHVMSRLHHSNIVSLEACYDTPKLVVLIMELVSGGELFQDIISRNEGYSERDAMQYTRQICSALAYLHSLGIAHRDLKPVSKSIDLPLFTFLGEPTSQ</sequence>
<dbReference type="PROSITE" id="PS50004">
    <property type="entry name" value="C2"/>
    <property type="match status" value="1"/>
</dbReference>
<dbReference type="Gene3D" id="2.60.40.150">
    <property type="entry name" value="C2 domain"/>
    <property type="match status" value="1"/>
</dbReference>
<dbReference type="Gene3D" id="1.10.510.10">
    <property type="entry name" value="Transferase(Phosphotransferase) domain 1"/>
    <property type="match status" value="1"/>
</dbReference>
<accession>A0A6B2LBS6</accession>
<keyword evidence="2 3" id="KW-0067">ATP-binding</keyword>
<dbReference type="GO" id="GO:0005524">
    <property type="term" value="F:ATP binding"/>
    <property type="evidence" value="ECO:0007669"/>
    <property type="project" value="UniProtKB-UniRule"/>
</dbReference>
<evidence type="ECO:0000313" key="6">
    <source>
        <dbReference type="EMBL" id="NDV34434.1"/>
    </source>
</evidence>
<dbReference type="SUPFAM" id="SSF56112">
    <property type="entry name" value="Protein kinase-like (PK-like)"/>
    <property type="match status" value="1"/>
</dbReference>
<dbReference type="InterPro" id="IPR000008">
    <property type="entry name" value="C2_dom"/>
</dbReference>
<dbReference type="EMBL" id="GIBP01005465">
    <property type="protein sequence ID" value="NDV34434.1"/>
    <property type="molecule type" value="Transcribed_RNA"/>
</dbReference>
<name>A0A6B2LBS6_9EUKA</name>
<dbReference type="SUPFAM" id="SSF49562">
    <property type="entry name" value="C2 domain (Calcium/lipid-binding domain, CaLB)"/>
    <property type="match status" value="1"/>
</dbReference>
<evidence type="ECO:0000256" key="2">
    <source>
        <dbReference type="ARBA" id="ARBA00022840"/>
    </source>
</evidence>
<evidence type="ECO:0000259" key="5">
    <source>
        <dbReference type="PROSITE" id="PS50011"/>
    </source>
</evidence>
<feature type="domain" description="Protein kinase" evidence="5">
    <location>
        <begin position="153"/>
        <end position="298"/>
    </location>
</feature>
<dbReference type="PANTHER" id="PTHR24347">
    <property type="entry name" value="SERINE/THREONINE-PROTEIN KINASE"/>
    <property type="match status" value="1"/>
</dbReference>
<proteinExistence type="predicted"/>
<dbReference type="InterPro" id="IPR017441">
    <property type="entry name" value="Protein_kinase_ATP_BS"/>
</dbReference>
<evidence type="ECO:0000259" key="4">
    <source>
        <dbReference type="PROSITE" id="PS50004"/>
    </source>
</evidence>
<dbReference type="InterPro" id="IPR035892">
    <property type="entry name" value="C2_domain_sf"/>
</dbReference>
<dbReference type="PROSITE" id="PS00107">
    <property type="entry name" value="PROTEIN_KINASE_ATP"/>
    <property type="match status" value="1"/>
</dbReference>
<dbReference type="Pfam" id="PF00168">
    <property type="entry name" value="C2"/>
    <property type="match status" value="1"/>
</dbReference>